<feature type="compositionally biased region" description="Basic and acidic residues" evidence="1">
    <location>
        <begin position="15"/>
        <end position="28"/>
    </location>
</feature>
<feature type="compositionally biased region" description="Basic and acidic residues" evidence="1">
    <location>
        <begin position="103"/>
        <end position="120"/>
    </location>
</feature>
<feature type="region of interest" description="Disordered" evidence="1">
    <location>
        <begin position="1"/>
        <end position="49"/>
    </location>
</feature>
<proteinExistence type="predicted"/>
<evidence type="ECO:0000313" key="3">
    <source>
        <dbReference type="Proteomes" id="UP000799776"/>
    </source>
</evidence>
<feature type="region of interest" description="Disordered" evidence="1">
    <location>
        <begin position="78"/>
        <end position="120"/>
    </location>
</feature>
<organism evidence="2 3">
    <name type="scientific">Saccharata proteae CBS 121410</name>
    <dbReference type="NCBI Taxonomy" id="1314787"/>
    <lineage>
        <taxon>Eukaryota</taxon>
        <taxon>Fungi</taxon>
        <taxon>Dikarya</taxon>
        <taxon>Ascomycota</taxon>
        <taxon>Pezizomycotina</taxon>
        <taxon>Dothideomycetes</taxon>
        <taxon>Dothideomycetes incertae sedis</taxon>
        <taxon>Botryosphaeriales</taxon>
        <taxon>Saccharataceae</taxon>
        <taxon>Saccharata</taxon>
    </lineage>
</organism>
<feature type="compositionally biased region" description="Basic and acidic residues" evidence="1">
    <location>
        <begin position="36"/>
        <end position="49"/>
    </location>
</feature>
<gene>
    <name evidence="2" type="ORF">K490DRAFT_55255</name>
</gene>
<reference evidence="2" key="1">
    <citation type="journal article" date="2020" name="Stud. Mycol.">
        <title>101 Dothideomycetes genomes: a test case for predicting lifestyles and emergence of pathogens.</title>
        <authorList>
            <person name="Haridas S."/>
            <person name="Albert R."/>
            <person name="Binder M."/>
            <person name="Bloem J."/>
            <person name="Labutti K."/>
            <person name="Salamov A."/>
            <person name="Andreopoulos B."/>
            <person name="Baker S."/>
            <person name="Barry K."/>
            <person name="Bills G."/>
            <person name="Bluhm B."/>
            <person name="Cannon C."/>
            <person name="Castanera R."/>
            <person name="Culley D."/>
            <person name="Daum C."/>
            <person name="Ezra D."/>
            <person name="Gonzalez J."/>
            <person name="Henrissat B."/>
            <person name="Kuo A."/>
            <person name="Liang C."/>
            <person name="Lipzen A."/>
            <person name="Lutzoni F."/>
            <person name="Magnuson J."/>
            <person name="Mondo S."/>
            <person name="Nolan M."/>
            <person name="Ohm R."/>
            <person name="Pangilinan J."/>
            <person name="Park H.-J."/>
            <person name="Ramirez L."/>
            <person name="Alfaro M."/>
            <person name="Sun H."/>
            <person name="Tritt A."/>
            <person name="Yoshinaga Y."/>
            <person name="Zwiers L.-H."/>
            <person name="Turgeon B."/>
            <person name="Goodwin S."/>
            <person name="Spatafora J."/>
            <person name="Crous P."/>
            <person name="Grigoriev I."/>
        </authorList>
    </citation>
    <scope>NUCLEOTIDE SEQUENCE</scope>
    <source>
        <strain evidence="2">CBS 121410</strain>
    </source>
</reference>
<sequence>MSQDPIPPWRLSAQELKRRITEQQHREEEEQEWELEQQRREWEESEQENKRIIRRDLLNGYRRGCAPDVAATIEKEVSEEYERRLAGQKKAAPGPQDLGSPQENERERCPARPKTTERRYAELRAEVIRLNVKRKQGKRAYRAAHLR</sequence>
<accession>A0A6A5YCQ2</accession>
<dbReference type="Proteomes" id="UP000799776">
    <property type="component" value="Unassembled WGS sequence"/>
</dbReference>
<keyword evidence="3" id="KW-1185">Reference proteome</keyword>
<dbReference type="EMBL" id="ML978714">
    <property type="protein sequence ID" value="KAF2089672.1"/>
    <property type="molecule type" value="Genomic_DNA"/>
</dbReference>
<evidence type="ECO:0000313" key="2">
    <source>
        <dbReference type="EMBL" id="KAF2089672.1"/>
    </source>
</evidence>
<name>A0A6A5YCQ2_9PEZI</name>
<dbReference type="AlphaFoldDB" id="A0A6A5YCQ2"/>
<evidence type="ECO:0000256" key="1">
    <source>
        <dbReference type="SAM" id="MobiDB-lite"/>
    </source>
</evidence>
<protein>
    <submittedName>
        <fullName evidence="2">Uncharacterized protein</fullName>
    </submittedName>
</protein>